<dbReference type="Gene3D" id="2.60.120.260">
    <property type="entry name" value="Galactose-binding domain-like"/>
    <property type="match status" value="1"/>
</dbReference>
<dbReference type="PANTHER" id="PTHR43817">
    <property type="entry name" value="GLYCOSYL HYDROLASE"/>
    <property type="match status" value="1"/>
</dbReference>
<protein>
    <submittedName>
        <fullName evidence="5">Glycoside hydrolase family 2 sugar binding protein</fullName>
    </submittedName>
</protein>
<dbReference type="Proteomes" id="UP000000493">
    <property type="component" value="Chromosome"/>
</dbReference>
<dbReference type="SUPFAM" id="SSF49785">
    <property type="entry name" value="Galactose-binding domain-like"/>
    <property type="match status" value="1"/>
</dbReference>
<organism evidence="5 6">
    <name type="scientific">Runella slithyformis (strain ATCC 29530 / DSM 19594 / LMG 11500 / NCIMB 11436 / LSU 4)</name>
    <dbReference type="NCBI Taxonomy" id="761193"/>
    <lineage>
        <taxon>Bacteria</taxon>
        <taxon>Pseudomonadati</taxon>
        <taxon>Bacteroidota</taxon>
        <taxon>Cytophagia</taxon>
        <taxon>Cytophagales</taxon>
        <taxon>Spirosomataceae</taxon>
        <taxon>Runella</taxon>
    </lineage>
</organism>
<dbReference type="InterPro" id="IPR008979">
    <property type="entry name" value="Galactose-bd-like_sf"/>
</dbReference>
<feature type="domain" description="Beta-mannosidase-like galactose-binding" evidence="4">
    <location>
        <begin position="831"/>
        <end position="923"/>
    </location>
</feature>
<evidence type="ECO:0000259" key="4">
    <source>
        <dbReference type="Pfam" id="PF22666"/>
    </source>
</evidence>
<evidence type="ECO:0000313" key="5">
    <source>
        <dbReference type="EMBL" id="AEI49030.1"/>
    </source>
</evidence>
<dbReference type="Pfam" id="PF22666">
    <property type="entry name" value="Glyco_hydro_2_N2"/>
    <property type="match status" value="1"/>
</dbReference>
<dbReference type="AlphaFoldDB" id="A0A7U3ZKV6"/>
<sequence>MKKCIGVILWMVLGGQAVAQERRPDLENRFLNPPASVKPYVWWHWMGPNFSKTGITKDLEAMKAMGIGGATIFNLASAVQETHAPTLNNPWPEQTYRSPAYWEAIRHAAAEAKRLGLEIGLHNTAGYSTTGGPWVTEERAMQKLVWSKKTEEGGKILLLNLPKPELPIFQGWGSPKNRATFYKDVAVLAVPVGTGIRVNQVIDLSSKMDANGLLRWEAPAGQWLIYRIGHAPTMANPHPLPDDIIGKSLEVDKMSAEQNRFHWQTVIDPLKEKIGEYLGDSFKHLLIDSYEADFQNWTPAFRAEFFKRKGYDPVPWILCFDTKADKKPFILENEEQTQRFLWDFRDVVNQLFFDNGWGIGKKGAQESKLALQFEPYEGPFDIAEGSALADLPMGEFWTHRGGIDERIAAAARAAGRTVVGAEAFTGRPEVSQYTEDPAFLKPTANEGFAAGVNRLILHHWVHQPFDDKYQPGMGMGWWGTHFGRHQTWADPGKAFISYLSRSQALLQYGEEVGDYLCLESLQGFGDLISKRDFIKQKITVVQGKIKLESGRVYPFLMLPNTPEMPVEVAEKIKNLVAGGATIVGAKPLRSTGLKDYPECDTQVAKIGNEVWGSGKKYGKGNVCATLEEAKRLHGIKPDYVIEKADSAQAVKVIHRTGSEGDVYFVTNLSKRAQQITVSFRISGKQPELWQAENGNIANAPVWNEKDGRTSVQIRLGDYQSAFIVFRKPSSKTDHVTFINVENNVEDWTVLPQREGGPNVLFSKTPLKASLGYASGKTRDVKVSGATEKQLTGPWEVQMKPKLEAPFTLTLADLVDFSQHSDPRVKYFAGTATYLKTIQLEANALRPDKRILLNLGVLNDIVSVKINGKDLGVLWYPPYQTDITQAVKAGGNTLEIAVTNNWANRLIGDEREPADFEWGTDRGEDKGRAMKAYPDWFIKNEVRPSQGRKTFSIWYYYRKDSPLKPAGLVGPVRLELMDTKAI</sequence>
<keyword evidence="6" id="KW-1185">Reference proteome</keyword>
<dbReference type="InterPro" id="IPR054593">
    <property type="entry name" value="Beta-mannosidase-like_N2"/>
</dbReference>
<dbReference type="GO" id="GO:0004553">
    <property type="term" value="F:hydrolase activity, hydrolyzing O-glycosyl compounds"/>
    <property type="evidence" value="ECO:0007669"/>
    <property type="project" value="UniProtKB-ARBA"/>
</dbReference>
<feature type="chain" id="PRO_5031561442" evidence="3">
    <location>
        <begin position="20"/>
        <end position="981"/>
    </location>
</feature>
<keyword evidence="1 3" id="KW-0732">Signal</keyword>
<proteinExistence type="predicted"/>
<keyword evidence="2 5" id="KW-0378">Hydrolase</keyword>
<evidence type="ECO:0000256" key="2">
    <source>
        <dbReference type="ARBA" id="ARBA00022801"/>
    </source>
</evidence>
<name>A0A7U3ZKV6_RUNSL</name>
<dbReference type="KEGG" id="rsi:Runsl_2630"/>
<evidence type="ECO:0000313" key="6">
    <source>
        <dbReference type="Proteomes" id="UP000000493"/>
    </source>
</evidence>
<dbReference type="Pfam" id="PF17132">
    <property type="entry name" value="Glyco_hydro_106"/>
    <property type="match status" value="2"/>
</dbReference>
<dbReference type="PANTHER" id="PTHR43817:SF1">
    <property type="entry name" value="HYDROLASE, FAMILY 43, PUTATIVE (AFU_ORTHOLOGUE AFUA_3G01660)-RELATED"/>
    <property type="match status" value="1"/>
</dbReference>
<gene>
    <name evidence="5" type="ordered locus">Runsl_2630</name>
</gene>
<accession>A0A7U3ZKV6</accession>
<evidence type="ECO:0000256" key="3">
    <source>
        <dbReference type="SAM" id="SignalP"/>
    </source>
</evidence>
<dbReference type="RefSeq" id="WP_013928339.1">
    <property type="nucleotide sequence ID" value="NC_015703.1"/>
</dbReference>
<dbReference type="NCBIfam" id="NF045579">
    <property type="entry name" value="rhamnoside_JR"/>
    <property type="match status" value="1"/>
</dbReference>
<feature type="signal peptide" evidence="3">
    <location>
        <begin position="1"/>
        <end position="19"/>
    </location>
</feature>
<dbReference type="EMBL" id="CP002859">
    <property type="protein sequence ID" value="AEI49030.1"/>
    <property type="molecule type" value="Genomic_DNA"/>
</dbReference>
<reference evidence="5 6" key="2">
    <citation type="journal article" date="2012" name="Stand. Genomic Sci.">
        <title>Complete genome sequence of the aquatic bacterium Runella slithyformis type strain (LSU 4(T)).</title>
        <authorList>
            <person name="Copeland A."/>
            <person name="Zhang X."/>
            <person name="Misra M."/>
            <person name="Lapidus A."/>
            <person name="Nolan M."/>
            <person name="Lucas S."/>
            <person name="Deshpande S."/>
            <person name="Cheng J.F."/>
            <person name="Tapia R."/>
            <person name="Goodwin L.A."/>
            <person name="Pitluck S."/>
            <person name="Liolios K."/>
            <person name="Pagani I."/>
            <person name="Ivanova N."/>
            <person name="Mikhailova N."/>
            <person name="Pati A."/>
            <person name="Chen A."/>
            <person name="Palaniappan K."/>
            <person name="Land M."/>
            <person name="Hauser L."/>
            <person name="Pan C."/>
            <person name="Jeffries C.D."/>
            <person name="Detter J.C."/>
            <person name="Brambilla E.M."/>
            <person name="Rohde M."/>
            <person name="Djao O.D."/>
            <person name="Goker M."/>
            <person name="Sikorski J."/>
            <person name="Tindall B.J."/>
            <person name="Woyke T."/>
            <person name="Bristow J."/>
            <person name="Eisen J.A."/>
            <person name="Markowitz V."/>
            <person name="Hugenholtz P."/>
            <person name="Kyrpides N.C."/>
            <person name="Klenk H.P."/>
            <person name="Mavromatis K."/>
        </authorList>
    </citation>
    <scope>NUCLEOTIDE SEQUENCE [LARGE SCALE GENOMIC DNA]</scope>
    <source>
        <strain evidence="6">ATCC 29530 / DSM 19594 / LMG 11500 / NCIMB 11436 / LSU 4</strain>
    </source>
</reference>
<evidence type="ECO:0000256" key="1">
    <source>
        <dbReference type="ARBA" id="ARBA00022729"/>
    </source>
</evidence>
<reference evidence="6" key="1">
    <citation type="submission" date="2011-06" db="EMBL/GenBank/DDBJ databases">
        <title>The complete genome of chromosome of Runella slithyformis DSM 19594.</title>
        <authorList>
            <consortium name="US DOE Joint Genome Institute (JGI-PGF)"/>
            <person name="Lucas S."/>
            <person name="Han J."/>
            <person name="Lapidus A."/>
            <person name="Bruce D."/>
            <person name="Goodwin L."/>
            <person name="Pitluck S."/>
            <person name="Peters L."/>
            <person name="Kyrpides N."/>
            <person name="Mavromatis K."/>
            <person name="Ivanova N."/>
            <person name="Ovchinnikova G."/>
            <person name="Zhang X."/>
            <person name="Misra M."/>
            <person name="Detter J.C."/>
            <person name="Tapia R."/>
            <person name="Han C."/>
            <person name="Land M."/>
            <person name="Hauser L."/>
            <person name="Markowitz V."/>
            <person name="Cheng J.-F."/>
            <person name="Hugenholtz P."/>
            <person name="Woyke T."/>
            <person name="Wu D."/>
            <person name="Tindall B."/>
            <person name="Faehrich R."/>
            <person name="Brambilla E."/>
            <person name="Klenk H.-P."/>
            <person name="Eisen J.A."/>
        </authorList>
    </citation>
    <scope>NUCLEOTIDE SEQUENCE [LARGE SCALE GENOMIC DNA]</scope>
    <source>
        <strain evidence="6">ATCC 29530 / DSM 19594 / LMG 11500 / NCIMB 11436 / LSU 4</strain>
    </source>
</reference>